<dbReference type="GO" id="GO:0090266">
    <property type="term" value="P:regulation of mitotic cell cycle spindle assembly checkpoint"/>
    <property type="evidence" value="ECO:0007669"/>
    <property type="project" value="InterPro"/>
</dbReference>
<reference evidence="2" key="1">
    <citation type="submission" date="2021-01" db="EMBL/GenBank/DDBJ databases">
        <authorList>
            <person name="Corre E."/>
            <person name="Pelletier E."/>
            <person name="Niang G."/>
            <person name="Scheremetjew M."/>
            <person name="Finn R."/>
            <person name="Kale V."/>
            <person name="Holt S."/>
            <person name="Cochrane G."/>
            <person name="Meng A."/>
            <person name="Brown T."/>
            <person name="Cohen L."/>
        </authorList>
    </citation>
    <scope>NUCLEOTIDE SEQUENCE</scope>
    <source>
        <strain evidence="2">CCMP1381</strain>
    </source>
</reference>
<sequence length="146" mass="17107">MAFFSPYAFPLLAPSAFDEAWFPQLHGEDELLRMEEAYEDELRNIGEKSALTRPIGAEGRTEDDDDETRDDEEEEEEEEAFDYPRYLFAFYKRYNPEAIERIDAILKQYSGNYDAMLIRLFEKYDLSLEGLPTESARNLAFQDDSD</sequence>
<evidence type="ECO:0000256" key="1">
    <source>
        <dbReference type="SAM" id="MobiDB-lite"/>
    </source>
</evidence>
<feature type="region of interest" description="Disordered" evidence="1">
    <location>
        <begin position="43"/>
        <end position="80"/>
    </location>
</feature>
<proteinExistence type="predicted"/>
<gene>
    <name evidence="2" type="ORF">DSPE1174_LOCUS25764</name>
</gene>
<dbReference type="Pfam" id="PF15243">
    <property type="entry name" value="ANAPC15"/>
    <property type="match status" value="1"/>
</dbReference>
<dbReference type="AlphaFoldDB" id="A0A7S2DUR7"/>
<dbReference type="GO" id="GO:0005680">
    <property type="term" value="C:anaphase-promoting complex"/>
    <property type="evidence" value="ECO:0007669"/>
    <property type="project" value="InterPro"/>
</dbReference>
<dbReference type="EMBL" id="HBGS01049462">
    <property type="protein sequence ID" value="CAD9464716.1"/>
    <property type="molecule type" value="Transcribed_RNA"/>
</dbReference>
<dbReference type="InterPro" id="IPR026182">
    <property type="entry name" value="ANAPC15"/>
</dbReference>
<evidence type="ECO:0000313" key="2">
    <source>
        <dbReference type="EMBL" id="CAD9464716.1"/>
    </source>
</evidence>
<organism evidence="2">
    <name type="scientific">Octactis speculum</name>
    <dbReference type="NCBI Taxonomy" id="3111310"/>
    <lineage>
        <taxon>Eukaryota</taxon>
        <taxon>Sar</taxon>
        <taxon>Stramenopiles</taxon>
        <taxon>Ochrophyta</taxon>
        <taxon>Dictyochophyceae</taxon>
        <taxon>Dictyochales</taxon>
        <taxon>Dictyochaceae</taxon>
        <taxon>Octactis</taxon>
    </lineage>
</organism>
<accession>A0A7S2DUR7</accession>
<name>A0A7S2DUR7_9STRA</name>
<feature type="compositionally biased region" description="Acidic residues" evidence="1">
    <location>
        <begin position="61"/>
        <end position="80"/>
    </location>
</feature>
<protein>
    <submittedName>
        <fullName evidence="2">Uncharacterized protein</fullName>
    </submittedName>
</protein>